<comment type="subcellular location">
    <subcellularLocation>
        <location evidence="1">Nucleus</location>
    </subcellularLocation>
</comment>
<gene>
    <name evidence="9" type="ORF">WJX72_010168</name>
</gene>
<feature type="compositionally biased region" description="Polar residues" evidence="8">
    <location>
        <begin position="28"/>
        <end position="41"/>
    </location>
</feature>
<evidence type="ECO:0000256" key="5">
    <source>
        <dbReference type="ARBA" id="ARBA00022840"/>
    </source>
</evidence>
<feature type="region of interest" description="Disordered" evidence="8">
    <location>
        <begin position="387"/>
        <end position="420"/>
    </location>
</feature>
<dbReference type="AlphaFoldDB" id="A0AAW1Q2H7"/>
<evidence type="ECO:0000313" key="10">
    <source>
        <dbReference type="Proteomes" id="UP001489004"/>
    </source>
</evidence>
<feature type="compositionally biased region" description="Low complexity" evidence="8">
    <location>
        <begin position="462"/>
        <end position="477"/>
    </location>
</feature>
<dbReference type="GO" id="GO:0000077">
    <property type="term" value="P:DNA damage checkpoint signaling"/>
    <property type="evidence" value="ECO:0007669"/>
    <property type="project" value="TreeGrafter"/>
</dbReference>
<keyword evidence="4" id="KW-0227">DNA damage</keyword>
<comment type="similarity">
    <text evidence="2">Belongs to the rad17/RAD24 family.</text>
</comment>
<dbReference type="GO" id="GO:0003682">
    <property type="term" value="F:chromatin binding"/>
    <property type="evidence" value="ECO:0007669"/>
    <property type="project" value="TreeGrafter"/>
</dbReference>
<dbReference type="SUPFAM" id="SSF52540">
    <property type="entry name" value="P-loop containing nucleoside triphosphate hydrolases"/>
    <property type="match status" value="1"/>
</dbReference>
<keyword evidence="6" id="KW-0539">Nucleus</keyword>
<proteinExistence type="inferred from homology"/>
<dbReference type="GO" id="GO:0005524">
    <property type="term" value="F:ATP binding"/>
    <property type="evidence" value="ECO:0007669"/>
    <property type="project" value="UniProtKB-KW"/>
</dbReference>
<dbReference type="Proteomes" id="UP001489004">
    <property type="component" value="Unassembled WGS sequence"/>
</dbReference>
<dbReference type="GO" id="GO:0003689">
    <property type="term" value="F:DNA clamp loader activity"/>
    <property type="evidence" value="ECO:0007669"/>
    <property type="project" value="TreeGrafter"/>
</dbReference>
<feature type="region of interest" description="Disordered" evidence="8">
    <location>
        <begin position="448"/>
        <end position="477"/>
    </location>
</feature>
<evidence type="ECO:0000256" key="1">
    <source>
        <dbReference type="ARBA" id="ARBA00004123"/>
    </source>
</evidence>
<keyword evidence="5" id="KW-0067">ATP-binding</keyword>
<evidence type="ECO:0000256" key="7">
    <source>
        <dbReference type="ARBA" id="ARBA00023306"/>
    </source>
</evidence>
<dbReference type="PANTHER" id="PTHR12172:SF0">
    <property type="entry name" value="CELL CYCLE CHECKPOINT PROTEIN RAD17"/>
    <property type="match status" value="1"/>
</dbReference>
<evidence type="ECO:0000256" key="8">
    <source>
        <dbReference type="SAM" id="MobiDB-lite"/>
    </source>
</evidence>
<evidence type="ECO:0008006" key="11">
    <source>
        <dbReference type="Google" id="ProtNLM"/>
    </source>
</evidence>
<evidence type="ECO:0000256" key="2">
    <source>
        <dbReference type="ARBA" id="ARBA00006168"/>
    </source>
</evidence>
<comment type="caution">
    <text evidence="9">The sequence shown here is derived from an EMBL/GenBank/DDBJ whole genome shotgun (WGS) entry which is preliminary data.</text>
</comment>
<feature type="compositionally biased region" description="Basic residues" evidence="8">
    <location>
        <begin position="397"/>
        <end position="406"/>
    </location>
</feature>
<dbReference type="EMBL" id="JALJOR010000007">
    <property type="protein sequence ID" value="KAK9814703.1"/>
    <property type="molecule type" value="Genomic_DNA"/>
</dbReference>
<evidence type="ECO:0000256" key="6">
    <source>
        <dbReference type="ARBA" id="ARBA00023242"/>
    </source>
</evidence>
<keyword evidence="3" id="KW-0547">Nucleotide-binding</keyword>
<reference evidence="9 10" key="1">
    <citation type="journal article" date="2024" name="Nat. Commun.">
        <title>Phylogenomics reveals the evolutionary origins of lichenization in chlorophyte algae.</title>
        <authorList>
            <person name="Puginier C."/>
            <person name="Libourel C."/>
            <person name="Otte J."/>
            <person name="Skaloud P."/>
            <person name="Haon M."/>
            <person name="Grisel S."/>
            <person name="Petersen M."/>
            <person name="Berrin J.G."/>
            <person name="Delaux P.M."/>
            <person name="Dal Grande F."/>
            <person name="Keller J."/>
        </authorList>
    </citation>
    <scope>NUCLEOTIDE SEQUENCE [LARGE SCALE GENOMIC DNA]</scope>
    <source>
        <strain evidence="9 10">SAG 2043</strain>
    </source>
</reference>
<accession>A0AAW1Q2H7</accession>
<protein>
    <recommendedName>
        <fullName evidence="11">Cell cycle checkpoint protein RAD17</fullName>
    </recommendedName>
</protein>
<dbReference type="PANTHER" id="PTHR12172">
    <property type="entry name" value="CELL CYCLE CHECKPOINT PROTEIN RAD17"/>
    <property type="match status" value="1"/>
</dbReference>
<keyword evidence="10" id="KW-1185">Reference proteome</keyword>
<keyword evidence="7" id="KW-0131">Cell cycle</keyword>
<dbReference type="InterPro" id="IPR027417">
    <property type="entry name" value="P-loop_NTPase"/>
</dbReference>
<name>A0AAW1Q2H7_9CHLO</name>
<dbReference type="Gene3D" id="3.40.50.300">
    <property type="entry name" value="P-loop containing nucleotide triphosphate hydrolases"/>
    <property type="match status" value="1"/>
</dbReference>
<evidence type="ECO:0000313" key="9">
    <source>
        <dbReference type="EMBL" id="KAK9814703.1"/>
    </source>
</evidence>
<evidence type="ECO:0000256" key="4">
    <source>
        <dbReference type="ARBA" id="ARBA00022763"/>
    </source>
</evidence>
<sequence>MASRKRRQVPVIVLSSDDELEQIKPASRQMSLSHYLSQSSQGDKRQPLQLSQPPLKKAAIQLTKTTADSSRVGAGATTSTAGTLGTAKQLSDHQAMAAAATAASRPAAEELWIDKHRPKAEADLIVHKKKVAELRGWLEAQASTTSRHAGTLLATGPTGCGKSTCIRVLAAELGYELTEWQPPVPTLWAEHQYQAASGVRYVSKLHAFEEFVSRSKLSSLSLLRSTAAAQPAAEPASQHSQHSQPALRPAPKKIILVDDLPHAGDAEQRHRLADALGELANTARCPVIICVTEAASRSQGERGAGAAASSSQGLHKELMGVLDAAGAAHISFNPFTTPNISKALTRIAAEEGYSLASADVAGMADSAGGDLHNAVATLQLVCTGKAGRPAAPGNAAKKGKGRGRKTKAAEPESTLQSSGVARDQSLTIFHALGKVLYNKREDPDAATAADATAATKSKKAKTGAPARAASQPAAAVRAEGEQDVLARLRGDACETSSACVSVVSERFRRQPLPCDPEAVLTQSGLDASSASSFLHENMLEFLQDCAIEDAAAECGYLSDAGVLMSSFHSGATDWEDGNTAAASMSDAMAGSVVVRGLLFSNTHPAVRRFLALKAPASFTIQRAVAANLEELKALVWRRSLQSMSCFGGSARMFAAEGLPYVRCITALTNSPFIGAMLPARWSSVKDGHIHQQSAAAAAAQTGAVSEMVDSVEQLGLDDEETIEDW</sequence>
<dbReference type="Pfam" id="PF03215">
    <property type="entry name" value="Rad17"/>
    <property type="match status" value="1"/>
</dbReference>
<dbReference type="GO" id="GO:0006281">
    <property type="term" value="P:DNA repair"/>
    <property type="evidence" value="ECO:0007669"/>
    <property type="project" value="InterPro"/>
</dbReference>
<dbReference type="InterPro" id="IPR004582">
    <property type="entry name" value="Checkpoint_prot_Rad17_Rad24"/>
</dbReference>
<organism evidence="9 10">
    <name type="scientific">[Myrmecia] bisecta</name>
    <dbReference type="NCBI Taxonomy" id="41462"/>
    <lineage>
        <taxon>Eukaryota</taxon>
        <taxon>Viridiplantae</taxon>
        <taxon>Chlorophyta</taxon>
        <taxon>core chlorophytes</taxon>
        <taxon>Trebouxiophyceae</taxon>
        <taxon>Trebouxiales</taxon>
        <taxon>Trebouxiaceae</taxon>
        <taxon>Myrmecia</taxon>
    </lineage>
</organism>
<dbReference type="GO" id="GO:0033314">
    <property type="term" value="P:mitotic DNA replication checkpoint signaling"/>
    <property type="evidence" value="ECO:0007669"/>
    <property type="project" value="TreeGrafter"/>
</dbReference>
<evidence type="ECO:0000256" key="3">
    <source>
        <dbReference type="ARBA" id="ARBA00022741"/>
    </source>
</evidence>
<feature type="region of interest" description="Disordered" evidence="8">
    <location>
        <begin position="24"/>
        <end position="52"/>
    </location>
</feature>
<feature type="compositionally biased region" description="Low complexity" evidence="8">
    <location>
        <begin position="387"/>
        <end position="396"/>
    </location>
</feature>
<dbReference type="GO" id="GO:0005634">
    <property type="term" value="C:nucleus"/>
    <property type="evidence" value="ECO:0007669"/>
    <property type="project" value="UniProtKB-SubCell"/>
</dbReference>